<organism evidence="1 2">
    <name type="scientific">Altericroceibacterium spongiae</name>
    <dbReference type="NCBI Taxonomy" id="2320269"/>
    <lineage>
        <taxon>Bacteria</taxon>
        <taxon>Pseudomonadati</taxon>
        <taxon>Pseudomonadota</taxon>
        <taxon>Alphaproteobacteria</taxon>
        <taxon>Sphingomonadales</taxon>
        <taxon>Erythrobacteraceae</taxon>
        <taxon>Altericroceibacterium</taxon>
    </lineage>
</organism>
<dbReference type="AlphaFoldDB" id="A0A420EQN6"/>
<protein>
    <submittedName>
        <fullName evidence="1">Uncharacterized protein</fullName>
    </submittedName>
</protein>
<comment type="caution">
    <text evidence="1">The sequence shown here is derived from an EMBL/GenBank/DDBJ whole genome shotgun (WGS) entry which is preliminary data.</text>
</comment>
<sequence>MMHTHQGRKSSHPWYYLLGGKRLSLKEIREEARASSYQGYLSEEINSADRLPEPRRSEALRGIRSRAFASLARNASRYRVVCRELSAHRAAGLDQPPFTLSDDVHRAVSLKHNHLYNDFAHLRAIDELLSRQLDLFGF</sequence>
<dbReference type="EMBL" id="RAPF01000001">
    <property type="protein sequence ID" value="RKF22985.1"/>
    <property type="molecule type" value="Genomic_DNA"/>
</dbReference>
<gene>
    <name evidence="1" type="ORF">D6851_00235</name>
</gene>
<proteinExistence type="predicted"/>
<dbReference type="RefSeq" id="WP_120322888.1">
    <property type="nucleotide sequence ID" value="NZ_RAPF01000001.1"/>
</dbReference>
<reference evidence="1 2" key="1">
    <citation type="submission" date="2018-09" db="EMBL/GenBank/DDBJ databases">
        <title>Altererythrobacter spongiae sp. nov., isolated from a marine sponge.</title>
        <authorList>
            <person name="Zhuang L."/>
            <person name="Luo L."/>
        </authorList>
    </citation>
    <scope>NUCLEOTIDE SEQUENCE [LARGE SCALE GENOMIC DNA]</scope>
    <source>
        <strain evidence="1 2">HN-Y73</strain>
    </source>
</reference>
<dbReference type="Proteomes" id="UP000284395">
    <property type="component" value="Unassembled WGS sequence"/>
</dbReference>
<evidence type="ECO:0000313" key="2">
    <source>
        <dbReference type="Proteomes" id="UP000284395"/>
    </source>
</evidence>
<name>A0A420EQN6_9SPHN</name>
<evidence type="ECO:0000313" key="1">
    <source>
        <dbReference type="EMBL" id="RKF22985.1"/>
    </source>
</evidence>
<keyword evidence="2" id="KW-1185">Reference proteome</keyword>
<accession>A0A420EQN6</accession>
<dbReference type="OrthoDB" id="7619538at2"/>